<organism evidence="1 2">
    <name type="scientific">Ramazzottius varieornatus</name>
    <name type="common">Water bear</name>
    <name type="synonym">Tardigrade</name>
    <dbReference type="NCBI Taxonomy" id="947166"/>
    <lineage>
        <taxon>Eukaryota</taxon>
        <taxon>Metazoa</taxon>
        <taxon>Ecdysozoa</taxon>
        <taxon>Tardigrada</taxon>
        <taxon>Eutardigrada</taxon>
        <taxon>Parachela</taxon>
        <taxon>Hypsibioidea</taxon>
        <taxon>Ramazzottiidae</taxon>
        <taxon>Ramazzottius</taxon>
    </lineage>
</organism>
<protein>
    <submittedName>
        <fullName evidence="1">Uncharacterized protein</fullName>
    </submittedName>
</protein>
<dbReference type="AlphaFoldDB" id="A0A1D1UMI4"/>
<evidence type="ECO:0000313" key="2">
    <source>
        <dbReference type="Proteomes" id="UP000186922"/>
    </source>
</evidence>
<sequence length="55" mass="6056">MALADTLNMVAGLLPAQEAEFRIYLEKSGVMQLIGNVLSYAYKEQTVVKPANLLE</sequence>
<accession>A0A1D1UMI4</accession>
<keyword evidence="2" id="KW-1185">Reference proteome</keyword>
<gene>
    <name evidence="1" type="primary">RvY_00383-1</name>
    <name evidence="1" type="synonym">RvY_00383.1</name>
    <name evidence="1" type="ORF">RvY_00383</name>
</gene>
<comment type="caution">
    <text evidence="1">The sequence shown here is derived from an EMBL/GenBank/DDBJ whole genome shotgun (WGS) entry which is preliminary data.</text>
</comment>
<name>A0A1D1UMI4_RAMVA</name>
<evidence type="ECO:0000313" key="1">
    <source>
        <dbReference type="EMBL" id="GAU87553.1"/>
    </source>
</evidence>
<dbReference type="EMBL" id="BDGG01000001">
    <property type="protein sequence ID" value="GAU87553.1"/>
    <property type="molecule type" value="Genomic_DNA"/>
</dbReference>
<proteinExistence type="predicted"/>
<dbReference type="Proteomes" id="UP000186922">
    <property type="component" value="Unassembled WGS sequence"/>
</dbReference>
<reference evidence="1 2" key="1">
    <citation type="journal article" date="2016" name="Nat. Commun.">
        <title>Extremotolerant tardigrade genome and improved radiotolerance of human cultured cells by tardigrade-unique protein.</title>
        <authorList>
            <person name="Hashimoto T."/>
            <person name="Horikawa D.D."/>
            <person name="Saito Y."/>
            <person name="Kuwahara H."/>
            <person name="Kozuka-Hata H."/>
            <person name="Shin-I T."/>
            <person name="Minakuchi Y."/>
            <person name="Ohishi K."/>
            <person name="Motoyama A."/>
            <person name="Aizu T."/>
            <person name="Enomoto A."/>
            <person name="Kondo K."/>
            <person name="Tanaka S."/>
            <person name="Hara Y."/>
            <person name="Koshikawa S."/>
            <person name="Sagara H."/>
            <person name="Miura T."/>
            <person name="Yokobori S."/>
            <person name="Miyagawa K."/>
            <person name="Suzuki Y."/>
            <person name="Kubo T."/>
            <person name="Oyama M."/>
            <person name="Kohara Y."/>
            <person name="Fujiyama A."/>
            <person name="Arakawa K."/>
            <person name="Katayama T."/>
            <person name="Toyoda A."/>
            <person name="Kunieda T."/>
        </authorList>
    </citation>
    <scope>NUCLEOTIDE SEQUENCE [LARGE SCALE GENOMIC DNA]</scope>
    <source>
        <strain evidence="1 2">YOKOZUNA-1</strain>
    </source>
</reference>